<proteinExistence type="predicted"/>
<name>A0A8J2R2P9_9NEOP</name>
<protein>
    <submittedName>
        <fullName evidence="7">(African queen) hypothetical protein</fullName>
    </submittedName>
</protein>
<accession>A0A8J2R2P9</accession>
<dbReference type="GO" id="GO:0031966">
    <property type="term" value="C:mitochondrial membrane"/>
    <property type="evidence" value="ECO:0007669"/>
    <property type="project" value="UniProtKB-SubCell"/>
</dbReference>
<sequence>MAFVKSGKLPKDAVQIDEAEAATYMWDIVTKWKNTSDTWALRFGAIALGTVSSITGIVINRHYRWKFKLGDYAFFSSAIPIVVMPGILTIVFHKYFANRYSTYRIPPLTDGPKVMFNFLRKHTTKSLTGPLAYLAVLQLAASATVTYYEMKNNLSLKRKLRAIEKKLDEDLYN</sequence>
<reference evidence="7" key="1">
    <citation type="submission" date="2021-09" db="EMBL/GenBank/DDBJ databases">
        <authorList>
            <person name="Martin H S."/>
        </authorList>
    </citation>
    <scope>NUCLEOTIDE SEQUENCE</scope>
</reference>
<dbReference type="InterPro" id="IPR009801">
    <property type="entry name" value="TMEM126"/>
</dbReference>
<dbReference type="GO" id="GO:0032981">
    <property type="term" value="P:mitochondrial respiratory chain complex I assembly"/>
    <property type="evidence" value="ECO:0007669"/>
    <property type="project" value="TreeGrafter"/>
</dbReference>
<evidence type="ECO:0000256" key="5">
    <source>
        <dbReference type="ARBA" id="ARBA00023136"/>
    </source>
</evidence>
<dbReference type="Proteomes" id="UP000789524">
    <property type="component" value="Unassembled WGS sequence"/>
</dbReference>
<feature type="transmembrane region" description="Helical" evidence="6">
    <location>
        <begin position="131"/>
        <end position="150"/>
    </location>
</feature>
<keyword evidence="2 6" id="KW-0812">Transmembrane</keyword>
<keyword evidence="3 6" id="KW-1133">Transmembrane helix</keyword>
<dbReference type="EMBL" id="CAKASE010000077">
    <property type="protein sequence ID" value="CAG9578131.1"/>
    <property type="molecule type" value="Genomic_DNA"/>
</dbReference>
<evidence type="ECO:0000313" key="8">
    <source>
        <dbReference type="Proteomes" id="UP000789524"/>
    </source>
</evidence>
<comment type="caution">
    <text evidence="7">The sequence shown here is derived from an EMBL/GenBank/DDBJ whole genome shotgun (WGS) entry which is preliminary data.</text>
</comment>
<gene>
    <name evidence="7" type="ORF">DCHRY22_LOCUS12611</name>
</gene>
<evidence type="ECO:0000256" key="1">
    <source>
        <dbReference type="ARBA" id="ARBA00004225"/>
    </source>
</evidence>
<keyword evidence="5 6" id="KW-0472">Membrane</keyword>
<dbReference type="OrthoDB" id="6234762at2759"/>
<dbReference type="PANTHER" id="PTHR16296:SF2">
    <property type="entry name" value="TRANSMEMBRANE PROTEIN 126A"/>
    <property type="match status" value="1"/>
</dbReference>
<feature type="transmembrane region" description="Helical" evidence="6">
    <location>
        <begin position="39"/>
        <end position="60"/>
    </location>
</feature>
<evidence type="ECO:0000313" key="7">
    <source>
        <dbReference type="EMBL" id="CAG9578131.1"/>
    </source>
</evidence>
<evidence type="ECO:0000256" key="4">
    <source>
        <dbReference type="ARBA" id="ARBA00023128"/>
    </source>
</evidence>
<dbReference type="AlphaFoldDB" id="A0A8J2R2P9"/>
<feature type="transmembrane region" description="Helical" evidence="6">
    <location>
        <begin position="72"/>
        <end position="92"/>
    </location>
</feature>
<dbReference type="PANTHER" id="PTHR16296">
    <property type="entry name" value="UNCHARACTERIZED HYPOTHALAMUS PROTEIN HT007"/>
    <property type="match status" value="1"/>
</dbReference>
<evidence type="ECO:0000256" key="3">
    <source>
        <dbReference type="ARBA" id="ARBA00022989"/>
    </source>
</evidence>
<dbReference type="Pfam" id="PF07114">
    <property type="entry name" value="TMEM126"/>
    <property type="match status" value="1"/>
</dbReference>
<keyword evidence="8" id="KW-1185">Reference proteome</keyword>
<evidence type="ECO:0000256" key="2">
    <source>
        <dbReference type="ARBA" id="ARBA00022692"/>
    </source>
</evidence>
<comment type="subcellular location">
    <subcellularLocation>
        <location evidence="1">Mitochondrion membrane</location>
        <topology evidence="1">Multi-pass membrane protein</topology>
    </subcellularLocation>
</comment>
<organism evidence="7 8">
    <name type="scientific">Danaus chrysippus</name>
    <name type="common">African queen</name>
    <dbReference type="NCBI Taxonomy" id="151541"/>
    <lineage>
        <taxon>Eukaryota</taxon>
        <taxon>Metazoa</taxon>
        <taxon>Ecdysozoa</taxon>
        <taxon>Arthropoda</taxon>
        <taxon>Hexapoda</taxon>
        <taxon>Insecta</taxon>
        <taxon>Pterygota</taxon>
        <taxon>Neoptera</taxon>
        <taxon>Endopterygota</taxon>
        <taxon>Lepidoptera</taxon>
        <taxon>Glossata</taxon>
        <taxon>Ditrysia</taxon>
        <taxon>Papilionoidea</taxon>
        <taxon>Nymphalidae</taxon>
        <taxon>Danainae</taxon>
        <taxon>Danaini</taxon>
        <taxon>Danaina</taxon>
        <taxon>Danaus</taxon>
        <taxon>Anosia</taxon>
    </lineage>
</organism>
<evidence type="ECO:0000256" key="6">
    <source>
        <dbReference type="SAM" id="Phobius"/>
    </source>
</evidence>
<keyword evidence="4" id="KW-0496">Mitochondrion</keyword>